<name>A0AA38WZH6_9EURO</name>
<feature type="transmembrane region" description="Helical" evidence="2">
    <location>
        <begin position="225"/>
        <end position="246"/>
    </location>
</feature>
<dbReference type="PANTHER" id="PTHR35394:SF5">
    <property type="entry name" value="DUF3176 DOMAIN-CONTAINING PROTEIN"/>
    <property type="match status" value="1"/>
</dbReference>
<dbReference type="Proteomes" id="UP001172673">
    <property type="component" value="Unassembled WGS sequence"/>
</dbReference>
<feature type="transmembrane region" description="Helical" evidence="2">
    <location>
        <begin position="128"/>
        <end position="148"/>
    </location>
</feature>
<evidence type="ECO:0000256" key="2">
    <source>
        <dbReference type="SAM" id="Phobius"/>
    </source>
</evidence>
<sequence>MPSSRSDVSPVTPTQGHAIDRPSQVTNGSENASVQSLSDTYRHRDEGSTATQRRLPSIEMTEGFVRKPSESAPSQQAKLQADGHDSTIRNFPEKTSASNHVPDQKRSLWRRSWKWCKTTMSDTWALEFAALILACICLTVIMVLCGVFQNKSLRHWHSYFSINTLVSVLGTVMKSCILLATAAGLGQLNWAWFDRQPNPFSDFDSHDQASRGPIGAAALLYRLRFWHLASLGCLVTILSLFSDAFIQASVEISTRTVGQENAATIPICTDLVRGGLSYGRAAAALYSGISLDGTMPMQTTLQAVCPTGNCTYSAFDSLGRLLYL</sequence>
<feature type="compositionally biased region" description="Polar residues" evidence="1">
    <location>
        <begin position="23"/>
        <end position="39"/>
    </location>
</feature>
<feature type="transmembrane region" description="Helical" evidence="2">
    <location>
        <begin position="160"/>
        <end position="185"/>
    </location>
</feature>
<accession>A0AA38WZH6</accession>
<feature type="region of interest" description="Disordered" evidence="1">
    <location>
        <begin position="1"/>
        <end position="102"/>
    </location>
</feature>
<feature type="compositionally biased region" description="Polar residues" evidence="1">
    <location>
        <begin position="1"/>
        <end position="15"/>
    </location>
</feature>
<keyword evidence="2" id="KW-0472">Membrane</keyword>
<keyword evidence="2" id="KW-1133">Transmembrane helix</keyword>
<evidence type="ECO:0000256" key="1">
    <source>
        <dbReference type="SAM" id="MobiDB-lite"/>
    </source>
</evidence>
<keyword evidence="2" id="KW-0812">Transmembrane</keyword>
<dbReference type="AlphaFoldDB" id="A0AA38WZH6"/>
<evidence type="ECO:0000313" key="4">
    <source>
        <dbReference type="Proteomes" id="UP001172673"/>
    </source>
</evidence>
<gene>
    <name evidence="3" type="ORF">H2200_011484</name>
</gene>
<dbReference type="InterPro" id="IPR021514">
    <property type="entry name" value="DUF3176"/>
</dbReference>
<organism evidence="3 4">
    <name type="scientific">Cladophialophora chaetospira</name>
    <dbReference type="NCBI Taxonomy" id="386627"/>
    <lineage>
        <taxon>Eukaryota</taxon>
        <taxon>Fungi</taxon>
        <taxon>Dikarya</taxon>
        <taxon>Ascomycota</taxon>
        <taxon>Pezizomycotina</taxon>
        <taxon>Eurotiomycetes</taxon>
        <taxon>Chaetothyriomycetidae</taxon>
        <taxon>Chaetothyriales</taxon>
        <taxon>Herpotrichiellaceae</taxon>
        <taxon>Cladophialophora</taxon>
    </lineage>
</organism>
<comment type="caution">
    <text evidence="3">The sequence shown here is derived from an EMBL/GenBank/DDBJ whole genome shotgun (WGS) entry which is preliminary data.</text>
</comment>
<proteinExistence type="predicted"/>
<dbReference type="PANTHER" id="PTHR35394">
    <property type="entry name" value="DUF3176 DOMAIN-CONTAINING PROTEIN"/>
    <property type="match status" value="1"/>
</dbReference>
<dbReference type="Pfam" id="PF11374">
    <property type="entry name" value="DUF3176"/>
    <property type="match status" value="1"/>
</dbReference>
<evidence type="ECO:0000313" key="3">
    <source>
        <dbReference type="EMBL" id="KAJ9603962.1"/>
    </source>
</evidence>
<reference evidence="3" key="1">
    <citation type="submission" date="2022-10" db="EMBL/GenBank/DDBJ databases">
        <title>Culturing micro-colonial fungi from biological soil crusts in the Mojave desert and describing Neophaeococcomyces mojavensis, and introducing the new genera and species Taxawa tesnikishii.</title>
        <authorList>
            <person name="Kurbessoian T."/>
            <person name="Stajich J.E."/>
        </authorList>
    </citation>
    <scope>NUCLEOTIDE SEQUENCE</scope>
    <source>
        <strain evidence="3">TK_41</strain>
    </source>
</reference>
<dbReference type="EMBL" id="JAPDRK010000020">
    <property type="protein sequence ID" value="KAJ9603962.1"/>
    <property type="molecule type" value="Genomic_DNA"/>
</dbReference>
<protein>
    <submittedName>
        <fullName evidence="3">Uncharacterized protein</fullName>
    </submittedName>
</protein>
<keyword evidence="4" id="KW-1185">Reference proteome</keyword>